<dbReference type="Gene3D" id="3.40.50.620">
    <property type="entry name" value="HUPs"/>
    <property type="match status" value="1"/>
</dbReference>
<dbReference type="Pfam" id="PF00686">
    <property type="entry name" value="CBM_20"/>
    <property type="match status" value="1"/>
</dbReference>
<dbReference type="PANTHER" id="PTHR30336">
    <property type="entry name" value="INNER MEMBRANE PROTEIN, PROBABLE PERMEASE"/>
    <property type="match status" value="1"/>
</dbReference>
<accession>A0ABQ8UMY8</accession>
<sequence>MQVSFELRCEKTQWGQSVWLFSSATQWRVGWKLEAGKDYPVWKGCFRVPSGFFEYKYVISESGDPSGLSWENISRNRTLTIPDSHAPSSSPIHIDDGTYGCLPLRMLLKTLPPTPVRFAICVLGKRLQDGGVPLPMLVERCRFAAELYRTLSASDQAGIVILSGARVNPNSPITEAECMEGLMTREGVPSGVIIREECARNTIENILYCRALLLGVSAHPECLTSLVMITSGFHLPRTRIISHRFLEPPFGQALRYEAPPDLDISEAEMRHELEVEADATRRMPRGLENYGRSWPLP</sequence>
<dbReference type="CDD" id="cd06259">
    <property type="entry name" value="YdcF-like"/>
    <property type="match status" value="1"/>
</dbReference>
<comment type="caution">
    <text evidence="2">The sequence shown here is derived from an EMBL/GenBank/DDBJ whole genome shotgun (WGS) entry which is preliminary data.</text>
</comment>
<dbReference type="Gene3D" id="2.60.40.10">
    <property type="entry name" value="Immunoglobulins"/>
    <property type="match status" value="1"/>
</dbReference>
<dbReference type="Proteomes" id="UP001141327">
    <property type="component" value="Unassembled WGS sequence"/>
</dbReference>
<evidence type="ECO:0000259" key="1">
    <source>
        <dbReference type="PROSITE" id="PS51166"/>
    </source>
</evidence>
<dbReference type="InterPro" id="IPR013784">
    <property type="entry name" value="Carb-bd-like_fold"/>
</dbReference>
<organism evidence="2 3">
    <name type="scientific">Paratrimastix pyriformis</name>
    <dbReference type="NCBI Taxonomy" id="342808"/>
    <lineage>
        <taxon>Eukaryota</taxon>
        <taxon>Metamonada</taxon>
        <taxon>Preaxostyla</taxon>
        <taxon>Paratrimastigidae</taxon>
        <taxon>Paratrimastix</taxon>
    </lineage>
</organism>
<evidence type="ECO:0000313" key="3">
    <source>
        <dbReference type="Proteomes" id="UP001141327"/>
    </source>
</evidence>
<dbReference type="SMART" id="SM01065">
    <property type="entry name" value="CBM_2"/>
    <property type="match status" value="1"/>
</dbReference>
<dbReference type="EMBL" id="JAPMOS010000034">
    <property type="protein sequence ID" value="KAJ4458115.1"/>
    <property type="molecule type" value="Genomic_DNA"/>
</dbReference>
<dbReference type="InterPro" id="IPR003848">
    <property type="entry name" value="DUF218"/>
</dbReference>
<dbReference type="PANTHER" id="PTHR30336:SF20">
    <property type="entry name" value="DUF218 DOMAIN-CONTAINING PROTEIN"/>
    <property type="match status" value="1"/>
</dbReference>
<dbReference type="InterPro" id="IPR002044">
    <property type="entry name" value="CBM20"/>
</dbReference>
<reference evidence="2" key="1">
    <citation type="journal article" date="2022" name="bioRxiv">
        <title>Genomics of Preaxostyla Flagellates Illuminates Evolutionary Transitions and the Path Towards Mitochondrial Loss.</title>
        <authorList>
            <person name="Novak L.V.F."/>
            <person name="Treitli S.C."/>
            <person name="Pyrih J."/>
            <person name="Halakuc P."/>
            <person name="Pipaliya S.V."/>
            <person name="Vacek V."/>
            <person name="Brzon O."/>
            <person name="Soukal P."/>
            <person name="Eme L."/>
            <person name="Dacks J.B."/>
            <person name="Karnkowska A."/>
            <person name="Elias M."/>
            <person name="Hampl V."/>
        </authorList>
    </citation>
    <scope>NUCLEOTIDE SEQUENCE</scope>
    <source>
        <strain evidence="2">RCP-MX</strain>
    </source>
</reference>
<dbReference type="InterPro" id="IPR051599">
    <property type="entry name" value="Cell_Envelope_Assoc"/>
</dbReference>
<keyword evidence="3" id="KW-1185">Reference proteome</keyword>
<dbReference type="PROSITE" id="PS51166">
    <property type="entry name" value="CBM20"/>
    <property type="match status" value="1"/>
</dbReference>
<evidence type="ECO:0000313" key="2">
    <source>
        <dbReference type="EMBL" id="KAJ4458115.1"/>
    </source>
</evidence>
<feature type="domain" description="CBM20" evidence="1">
    <location>
        <begin position="1"/>
        <end position="101"/>
    </location>
</feature>
<proteinExistence type="predicted"/>
<protein>
    <recommendedName>
        <fullName evidence="1">CBM20 domain-containing protein</fullName>
    </recommendedName>
</protein>
<dbReference type="Pfam" id="PF02698">
    <property type="entry name" value="DUF218"/>
    <property type="match status" value="1"/>
</dbReference>
<dbReference type="InterPro" id="IPR013783">
    <property type="entry name" value="Ig-like_fold"/>
</dbReference>
<dbReference type="InterPro" id="IPR014729">
    <property type="entry name" value="Rossmann-like_a/b/a_fold"/>
</dbReference>
<dbReference type="SUPFAM" id="SSF49452">
    <property type="entry name" value="Starch-binding domain-like"/>
    <property type="match status" value="1"/>
</dbReference>
<gene>
    <name evidence="2" type="ORF">PAPYR_6233</name>
</gene>
<name>A0ABQ8UMY8_9EUKA</name>